<feature type="compositionally biased region" description="Low complexity" evidence="2">
    <location>
        <begin position="202"/>
        <end position="213"/>
    </location>
</feature>
<feature type="coiled-coil region" evidence="1">
    <location>
        <begin position="374"/>
        <end position="401"/>
    </location>
</feature>
<dbReference type="AlphaFoldDB" id="A0A087GPD6"/>
<organism evidence="3 4">
    <name type="scientific">Arabis alpina</name>
    <name type="common">Alpine rock-cress</name>
    <dbReference type="NCBI Taxonomy" id="50452"/>
    <lineage>
        <taxon>Eukaryota</taxon>
        <taxon>Viridiplantae</taxon>
        <taxon>Streptophyta</taxon>
        <taxon>Embryophyta</taxon>
        <taxon>Tracheophyta</taxon>
        <taxon>Spermatophyta</taxon>
        <taxon>Magnoliopsida</taxon>
        <taxon>eudicotyledons</taxon>
        <taxon>Gunneridae</taxon>
        <taxon>Pentapetalae</taxon>
        <taxon>rosids</taxon>
        <taxon>malvids</taxon>
        <taxon>Brassicales</taxon>
        <taxon>Brassicaceae</taxon>
        <taxon>Arabideae</taxon>
        <taxon>Arabis</taxon>
    </lineage>
</organism>
<dbReference type="Proteomes" id="UP000029120">
    <property type="component" value="Chromosome 6"/>
</dbReference>
<dbReference type="Gramene" id="KFK31738">
    <property type="protein sequence ID" value="KFK31738"/>
    <property type="gene ID" value="AALP_AA6G152600"/>
</dbReference>
<gene>
    <name evidence="3" type="ordered locus">AALP_Aa6g152600</name>
</gene>
<evidence type="ECO:0000256" key="1">
    <source>
        <dbReference type="SAM" id="Coils"/>
    </source>
</evidence>
<keyword evidence="1" id="KW-0175">Coiled coil</keyword>
<evidence type="ECO:0000313" key="3">
    <source>
        <dbReference type="EMBL" id="KFK31738.1"/>
    </source>
</evidence>
<feature type="region of interest" description="Disordered" evidence="2">
    <location>
        <begin position="234"/>
        <end position="253"/>
    </location>
</feature>
<proteinExistence type="predicted"/>
<sequence>MPSFPASLRSVLIHVSDLSSSIFSPRTEFFLLVVVNPSSTTSPRRALRSGSSSPSNSHLHLVQDPITGSCFVIEEFLAPSAHDELWLRRRAKACARQTWHRELVSAPTPSCRRHRQEFICRCSKEVFVGDRILSSSSFQSRAEKLVDVELGISIRDIQSEMEHPRSFRNLAPRTTGSGKPPTPTTSAASTTVPTPIAPAPSAPTTTTTTAKGSRLSSVTRSDFVTALPAPLPSDYDAKRAAKGNEDNDCKRLSDRDDVSASSLFSTLAFSDAVVAPINTKSSREMMRQGLKFLAFVNKVGHELEVEVEDFKKQIETKNKKLIDKAKKIATLKAEAQKSAAALLAEAEKSVTALAVGKEREQYSAATVKKRDGELSRVVDRLRRADEQIQSFKRKFGRAKDKFDELQGDLLNNMVYQVQRVANLDFASLLLGLVDGHEPPKLEDELTSLTADVAEHGGDEERFEQLLKSLHELLHVLDPKVKEPAVVAHDRTLETYTARVGVVDPSGLYFPGRSYGAGSRKATVVRVDGKFSLVGRFGAEVTKTRIEDVAEGSGTVGAPEQMRMDEDSKGPRNDALTEDLRLDDDFGETEAEGALVAKIVPPGVDEETVP</sequence>
<name>A0A087GPD6_ARAAL</name>
<feature type="compositionally biased region" description="Basic and acidic residues" evidence="2">
    <location>
        <begin position="235"/>
        <end position="253"/>
    </location>
</feature>
<feature type="compositionally biased region" description="Basic and acidic residues" evidence="2">
    <location>
        <begin position="561"/>
        <end position="571"/>
    </location>
</feature>
<protein>
    <submittedName>
        <fullName evidence="3">Uncharacterized protein</fullName>
    </submittedName>
</protein>
<feature type="region of interest" description="Disordered" evidence="2">
    <location>
        <begin position="161"/>
        <end position="216"/>
    </location>
</feature>
<feature type="compositionally biased region" description="Low complexity" evidence="2">
    <location>
        <begin position="174"/>
        <end position="194"/>
    </location>
</feature>
<accession>A0A087GPD6</accession>
<reference evidence="4" key="1">
    <citation type="journal article" date="2015" name="Nat. Plants">
        <title>Genome expansion of Arabis alpina linked with retrotransposition and reduced symmetric DNA methylation.</title>
        <authorList>
            <person name="Willing E.M."/>
            <person name="Rawat V."/>
            <person name="Mandakova T."/>
            <person name="Maumus F."/>
            <person name="James G.V."/>
            <person name="Nordstroem K.J."/>
            <person name="Becker C."/>
            <person name="Warthmann N."/>
            <person name="Chica C."/>
            <person name="Szarzynska B."/>
            <person name="Zytnicki M."/>
            <person name="Albani M.C."/>
            <person name="Kiefer C."/>
            <person name="Bergonzi S."/>
            <person name="Castaings L."/>
            <person name="Mateos J.L."/>
            <person name="Berns M.C."/>
            <person name="Bujdoso N."/>
            <person name="Piofczyk T."/>
            <person name="de Lorenzo L."/>
            <person name="Barrero-Sicilia C."/>
            <person name="Mateos I."/>
            <person name="Piednoel M."/>
            <person name="Hagmann J."/>
            <person name="Chen-Min-Tao R."/>
            <person name="Iglesias-Fernandez R."/>
            <person name="Schuster S.C."/>
            <person name="Alonso-Blanco C."/>
            <person name="Roudier F."/>
            <person name="Carbonero P."/>
            <person name="Paz-Ares J."/>
            <person name="Davis S.J."/>
            <person name="Pecinka A."/>
            <person name="Quesneville H."/>
            <person name="Colot V."/>
            <person name="Lysak M.A."/>
            <person name="Weigel D."/>
            <person name="Coupland G."/>
            <person name="Schneeberger K."/>
        </authorList>
    </citation>
    <scope>NUCLEOTIDE SEQUENCE [LARGE SCALE GENOMIC DNA]</scope>
    <source>
        <strain evidence="4">cv. Pajares</strain>
    </source>
</reference>
<evidence type="ECO:0000313" key="4">
    <source>
        <dbReference type="Proteomes" id="UP000029120"/>
    </source>
</evidence>
<evidence type="ECO:0000256" key="2">
    <source>
        <dbReference type="SAM" id="MobiDB-lite"/>
    </source>
</evidence>
<keyword evidence="4" id="KW-1185">Reference proteome</keyword>
<dbReference type="eggNOG" id="ENOG502RF2C">
    <property type="taxonomic scope" value="Eukaryota"/>
</dbReference>
<feature type="region of interest" description="Disordered" evidence="2">
    <location>
        <begin position="552"/>
        <end position="575"/>
    </location>
</feature>
<dbReference type="EMBL" id="CM002874">
    <property type="protein sequence ID" value="KFK31738.1"/>
    <property type="molecule type" value="Genomic_DNA"/>
</dbReference>